<evidence type="ECO:0000313" key="10">
    <source>
        <dbReference type="Proteomes" id="UP000095042"/>
    </source>
</evidence>
<sequence>MFPIADDNPRINTPTVTWSIIAVCVLVFFWQFSLGQTGGEIAVYQFGMIPARLFGTATLDPALAEIPAWATVFTSMFMHGGWMHLGFNMLFLWIFGDNVEDSMGHVRYLAFYLLCGVAAALAQAINPGSTIPMVGASGAISGVLGAYLLLHPRATVRTIIFLGVFATMMHLPALIVLGLWFVLQLVSAAFSTSGEPGVAFWAHVGGFVAGMALVPLFKKRDVSLFQPARYRAFQMERRRGPWG</sequence>
<comment type="subcellular location">
    <subcellularLocation>
        <location evidence="1">Membrane</location>
        <topology evidence="1">Multi-pass membrane protein</topology>
    </subcellularLocation>
</comment>
<dbReference type="EMBL" id="LPWD01000046">
    <property type="protein sequence ID" value="ODS03819.1"/>
    <property type="molecule type" value="Genomic_DNA"/>
</dbReference>
<evidence type="ECO:0000256" key="4">
    <source>
        <dbReference type="ARBA" id="ARBA00022801"/>
    </source>
</evidence>
<dbReference type="RefSeq" id="WP_069622989.1">
    <property type="nucleotide sequence ID" value="NZ_LPWD01000046.1"/>
</dbReference>
<feature type="transmembrane region" description="Helical" evidence="7">
    <location>
        <begin position="198"/>
        <end position="217"/>
    </location>
</feature>
<evidence type="ECO:0000256" key="1">
    <source>
        <dbReference type="ARBA" id="ARBA00004141"/>
    </source>
</evidence>
<comment type="similarity">
    <text evidence="2">Belongs to the peptidase S54 family.</text>
</comment>
<dbReference type="InterPro" id="IPR035952">
    <property type="entry name" value="Rhomboid-like_sf"/>
</dbReference>
<evidence type="ECO:0000259" key="8">
    <source>
        <dbReference type="Pfam" id="PF01694"/>
    </source>
</evidence>
<name>A0A1E3WDD8_9HYPH</name>
<dbReference type="OrthoDB" id="9813074at2"/>
<evidence type="ECO:0000256" key="2">
    <source>
        <dbReference type="ARBA" id="ARBA00009045"/>
    </source>
</evidence>
<accession>A0A1E3WDD8</accession>
<keyword evidence="10" id="KW-1185">Reference proteome</keyword>
<dbReference type="InterPro" id="IPR022764">
    <property type="entry name" value="Peptidase_S54_rhomboid_dom"/>
</dbReference>
<feature type="transmembrane region" description="Helical" evidence="7">
    <location>
        <begin position="41"/>
        <end position="64"/>
    </location>
</feature>
<dbReference type="InterPro" id="IPR050925">
    <property type="entry name" value="Rhomboid_protease_S54"/>
</dbReference>
<comment type="caution">
    <text evidence="9">The sequence shown here is derived from an EMBL/GenBank/DDBJ whole genome shotgun (WGS) entry which is preliminary data.</text>
</comment>
<gene>
    <name evidence="9" type="ORF">AUC71_00565</name>
</gene>
<dbReference type="AlphaFoldDB" id="A0A1E3WDD8"/>
<evidence type="ECO:0000313" key="9">
    <source>
        <dbReference type="EMBL" id="ODS03819.1"/>
    </source>
</evidence>
<dbReference type="GO" id="GO:0016020">
    <property type="term" value="C:membrane"/>
    <property type="evidence" value="ECO:0007669"/>
    <property type="project" value="UniProtKB-SubCell"/>
</dbReference>
<dbReference type="SUPFAM" id="SSF144091">
    <property type="entry name" value="Rhomboid-like"/>
    <property type="match status" value="1"/>
</dbReference>
<feature type="transmembrane region" description="Helical" evidence="7">
    <location>
        <begin position="108"/>
        <end position="125"/>
    </location>
</feature>
<evidence type="ECO:0000256" key="6">
    <source>
        <dbReference type="ARBA" id="ARBA00023136"/>
    </source>
</evidence>
<evidence type="ECO:0000256" key="7">
    <source>
        <dbReference type="SAM" id="Phobius"/>
    </source>
</evidence>
<feature type="transmembrane region" description="Helical" evidence="7">
    <location>
        <begin position="76"/>
        <end position="96"/>
    </location>
</feature>
<dbReference type="FunFam" id="1.20.1540.10:FF:000027">
    <property type="entry name" value="Rhomboid family intramembrane serine protease"/>
    <property type="match status" value="1"/>
</dbReference>
<dbReference type="GO" id="GO:0004252">
    <property type="term" value="F:serine-type endopeptidase activity"/>
    <property type="evidence" value="ECO:0007669"/>
    <property type="project" value="InterPro"/>
</dbReference>
<reference evidence="9 10" key="1">
    <citation type="journal article" date="2016" name="Environ. Microbiol.">
        <title>New Methyloceanibacter diversity from North Sea sediments includes methanotroph containing solely the soluble methane monooxygenase.</title>
        <authorList>
            <person name="Vekeman B."/>
            <person name="Kerckhof F.M."/>
            <person name="Cremers G."/>
            <person name="de Vos P."/>
            <person name="Vandamme P."/>
            <person name="Boon N."/>
            <person name="Op den Camp H.J."/>
            <person name="Heylen K."/>
        </authorList>
    </citation>
    <scope>NUCLEOTIDE SEQUENCE [LARGE SCALE GENOMIC DNA]</scope>
    <source>
        <strain evidence="9 10">R-67177</strain>
    </source>
</reference>
<keyword evidence="4" id="KW-0378">Hydrolase</keyword>
<dbReference type="Gene3D" id="1.20.1540.10">
    <property type="entry name" value="Rhomboid-like"/>
    <property type="match status" value="1"/>
</dbReference>
<dbReference type="Proteomes" id="UP000095042">
    <property type="component" value="Unassembled WGS sequence"/>
</dbReference>
<keyword evidence="5 7" id="KW-1133">Transmembrane helix</keyword>
<dbReference type="Pfam" id="PF01694">
    <property type="entry name" value="Rhomboid"/>
    <property type="match status" value="1"/>
</dbReference>
<dbReference type="PANTHER" id="PTHR43731:SF14">
    <property type="entry name" value="PRESENILIN-ASSOCIATED RHOMBOID-LIKE PROTEIN, MITOCHONDRIAL"/>
    <property type="match status" value="1"/>
</dbReference>
<keyword evidence="6 7" id="KW-0472">Membrane</keyword>
<keyword evidence="3 7" id="KW-0812">Transmembrane</keyword>
<feature type="transmembrane region" description="Helical" evidence="7">
    <location>
        <begin position="159"/>
        <end position="186"/>
    </location>
</feature>
<evidence type="ECO:0000256" key="5">
    <source>
        <dbReference type="ARBA" id="ARBA00022989"/>
    </source>
</evidence>
<organism evidence="9 10">
    <name type="scientific">Methyloceanibacter marginalis</name>
    <dbReference type="NCBI Taxonomy" id="1774971"/>
    <lineage>
        <taxon>Bacteria</taxon>
        <taxon>Pseudomonadati</taxon>
        <taxon>Pseudomonadota</taxon>
        <taxon>Alphaproteobacteria</taxon>
        <taxon>Hyphomicrobiales</taxon>
        <taxon>Hyphomicrobiaceae</taxon>
        <taxon>Methyloceanibacter</taxon>
    </lineage>
</organism>
<proteinExistence type="inferred from homology"/>
<dbReference type="GO" id="GO:0006508">
    <property type="term" value="P:proteolysis"/>
    <property type="evidence" value="ECO:0007669"/>
    <property type="project" value="UniProtKB-KW"/>
</dbReference>
<dbReference type="PANTHER" id="PTHR43731">
    <property type="entry name" value="RHOMBOID PROTEASE"/>
    <property type="match status" value="1"/>
</dbReference>
<feature type="domain" description="Peptidase S54 rhomboid" evidence="8">
    <location>
        <begin position="69"/>
        <end position="217"/>
    </location>
</feature>
<feature type="transmembrane region" description="Helical" evidence="7">
    <location>
        <begin position="131"/>
        <end position="150"/>
    </location>
</feature>
<protein>
    <submittedName>
        <fullName evidence="9">Rhomboid family intramembrane serine protease</fullName>
    </submittedName>
</protein>
<keyword evidence="9" id="KW-0645">Protease</keyword>
<feature type="transmembrane region" description="Helical" evidence="7">
    <location>
        <begin position="16"/>
        <end position="34"/>
    </location>
</feature>
<evidence type="ECO:0000256" key="3">
    <source>
        <dbReference type="ARBA" id="ARBA00022692"/>
    </source>
</evidence>